<sequence>MSIQIDDLVKYVTIASPIIAVSVAMIPVIIEIFRESKHKKNLKRINYSLHSSLVAELESNYRIITKKDTNDNNVHELAEDKNLMQKTSALSMEIFKHIMNYPDYLHWFESKYSRSKINELWDYCNIIIKIKEIAKHRLDYFMNNNKHLEHLQYEISQHDINKIRKLIDTLKITNNIV</sequence>
<keyword evidence="1" id="KW-0472">Membrane</keyword>
<organism evidence="2 3">
    <name type="scientific">Candidatus Kerfeldbacteria bacterium RIFOXYB2_FULL_38_14</name>
    <dbReference type="NCBI Taxonomy" id="1798547"/>
    <lineage>
        <taxon>Bacteria</taxon>
        <taxon>Candidatus Kerfeldiibacteriota</taxon>
    </lineage>
</organism>
<gene>
    <name evidence="2" type="ORF">A2319_02920</name>
</gene>
<keyword evidence="1" id="KW-0812">Transmembrane</keyword>
<reference evidence="2 3" key="1">
    <citation type="journal article" date="2016" name="Nat. Commun.">
        <title>Thousands of microbial genomes shed light on interconnected biogeochemical processes in an aquifer system.</title>
        <authorList>
            <person name="Anantharaman K."/>
            <person name="Brown C.T."/>
            <person name="Hug L.A."/>
            <person name="Sharon I."/>
            <person name="Castelle C.J."/>
            <person name="Probst A.J."/>
            <person name="Thomas B.C."/>
            <person name="Singh A."/>
            <person name="Wilkins M.J."/>
            <person name="Karaoz U."/>
            <person name="Brodie E.L."/>
            <person name="Williams K.H."/>
            <person name="Hubbard S.S."/>
            <person name="Banfield J.F."/>
        </authorList>
    </citation>
    <scope>NUCLEOTIDE SEQUENCE [LARGE SCALE GENOMIC DNA]</scope>
</reference>
<dbReference type="Proteomes" id="UP000176420">
    <property type="component" value="Unassembled WGS sequence"/>
</dbReference>
<feature type="transmembrane region" description="Helical" evidence="1">
    <location>
        <begin position="12"/>
        <end position="33"/>
    </location>
</feature>
<name>A0A1G2BBX1_9BACT</name>
<evidence type="ECO:0000256" key="1">
    <source>
        <dbReference type="SAM" id="Phobius"/>
    </source>
</evidence>
<keyword evidence="1" id="KW-1133">Transmembrane helix</keyword>
<comment type="caution">
    <text evidence="2">The sequence shown here is derived from an EMBL/GenBank/DDBJ whole genome shotgun (WGS) entry which is preliminary data.</text>
</comment>
<evidence type="ECO:0000313" key="3">
    <source>
        <dbReference type="Proteomes" id="UP000176420"/>
    </source>
</evidence>
<dbReference type="EMBL" id="MHKI01000017">
    <property type="protein sequence ID" value="OGY86664.1"/>
    <property type="molecule type" value="Genomic_DNA"/>
</dbReference>
<proteinExistence type="predicted"/>
<accession>A0A1G2BBX1</accession>
<protein>
    <recommendedName>
        <fullName evidence="4">DUF4760 domain-containing protein</fullName>
    </recommendedName>
</protein>
<dbReference type="AlphaFoldDB" id="A0A1G2BBX1"/>
<evidence type="ECO:0008006" key="4">
    <source>
        <dbReference type="Google" id="ProtNLM"/>
    </source>
</evidence>
<evidence type="ECO:0000313" key="2">
    <source>
        <dbReference type="EMBL" id="OGY86664.1"/>
    </source>
</evidence>